<dbReference type="OMA" id="ENLQQWN"/>
<dbReference type="AlphaFoldDB" id="A0A1D3UJ41"/>
<dbReference type="EMBL" id="FMMM01000031">
    <property type="protein sequence ID" value="SCQ20061.1"/>
    <property type="molecule type" value="Genomic_DNA"/>
</dbReference>
<dbReference type="NCBIfam" id="NF033709">
    <property type="entry name" value="PorV_fam"/>
    <property type="match status" value="1"/>
</dbReference>
<reference evidence="1 2" key="1">
    <citation type="submission" date="2016-09" db="EMBL/GenBank/DDBJ databases">
        <authorList>
            <person name="Capua I."/>
            <person name="De Benedictis P."/>
            <person name="Joannis T."/>
            <person name="Lombin L.H."/>
            <person name="Cattoli G."/>
        </authorList>
    </citation>
    <scope>NUCLEOTIDE SEQUENCE [LARGE SCALE GENOMIC DNA]</scope>
    <source>
        <strain evidence="1 2">UB20</strain>
    </source>
</reference>
<protein>
    <recommendedName>
        <fullName evidence="3">DUF3308 domain-containing protein</fullName>
    </recommendedName>
</protein>
<sequence>MVKLCTFAHAFERMRKRNIRLIGGLLCLLPWFLTAQEGGEVFTFLRFPTSARANALGGHTVSLIEADPSLAFHSPALLGGEMDGMVNLNYMSYIGDIHVGSAIYTKAHRERGAWGIGGSFISYGNFKEVDASRMIKGEFSAKDMSVQAFYSYDLSDKWRGGLSMKMLYSHLAEYSSFGIGVDAGLSYYDEEKGLSFGVALKNIGAQLKAYDSERRQLPWDIQMGISKRMAHAPIRVSVTAMHLKQWKFKYVDETLAEKNLEDSFVQTLAKHLVFGVDFLPSDNFWVGLGYNPKANMDMKLKEGGNRLGGFSIGAGLHVSRFDIGASVARYHPSALSLMVSLSMSLSEMNP</sequence>
<name>A0A1D3UJ41_TANFO</name>
<dbReference type="Proteomes" id="UP000182057">
    <property type="component" value="Unassembled WGS sequence"/>
</dbReference>
<evidence type="ECO:0008006" key="3">
    <source>
        <dbReference type="Google" id="ProtNLM"/>
    </source>
</evidence>
<dbReference type="NCBIfam" id="NF033711">
    <property type="entry name" value="T9SS_PorQ"/>
    <property type="match status" value="1"/>
</dbReference>
<gene>
    <name evidence="1" type="ORF">TFUB20_00915</name>
</gene>
<accession>A0A1D3UJ41</accession>
<proteinExistence type="predicted"/>
<evidence type="ECO:0000313" key="2">
    <source>
        <dbReference type="Proteomes" id="UP000182057"/>
    </source>
</evidence>
<organism evidence="1 2">
    <name type="scientific">Tannerella forsythia</name>
    <name type="common">Bacteroides forsythus</name>
    <dbReference type="NCBI Taxonomy" id="28112"/>
    <lineage>
        <taxon>Bacteria</taxon>
        <taxon>Pseudomonadati</taxon>
        <taxon>Bacteroidota</taxon>
        <taxon>Bacteroidia</taxon>
        <taxon>Bacteroidales</taxon>
        <taxon>Tannerellaceae</taxon>
        <taxon>Tannerella</taxon>
    </lineage>
</organism>
<evidence type="ECO:0000313" key="1">
    <source>
        <dbReference type="EMBL" id="SCQ20061.1"/>
    </source>
</evidence>
<dbReference type="Gene3D" id="2.40.160.60">
    <property type="entry name" value="Outer membrane protein transport protein (OMPP1/FadL/TodX)"/>
    <property type="match status" value="1"/>
</dbReference>